<accession>A0A0E9RX79</accession>
<proteinExistence type="predicted"/>
<reference evidence="1" key="1">
    <citation type="submission" date="2014-11" db="EMBL/GenBank/DDBJ databases">
        <authorList>
            <person name="Amaro Gonzalez C."/>
        </authorList>
    </citation>
    <scope>NUCLEOTIDE SEQUENCE</scope>
</reference>
<evidence type="ECO:0000313" key="1">
    <source>
        <dbReference type="EMBL" id="JAH32838.1"/>
    </source>
</evidence>
<reference evidence="1" key="2">
    <citation type="journal article" date="2015" name="Fish Shellfish Immunol.">
        <title>Early steps in the European eel (Anguilla anguilla)-Vibrio vulnificus interaction in the gills: Role of the RtxA13 toxin.</title>
        <authorList>
            <person name="Callol A."/>
            <person name="Pajuelo D."/>
            <person name="Ebbesson L."/>
            <person name="Teles M."/>
            <person name="MacKenzie S."/>
            <person name="Amaro C."/>
        </authorList>
    </citation>
    <scope>NUCLEOTIDE SEQUENCE</scope>
</reference>
<protein>
    <submittedName>
        <fullName evidence="1">Uncharacterized protein</fullName>
    </submittedName>
</protein>
<dbReference type="EMBL" id="GBXM01075739">
    <property type="protein sequence ID" value="JAH32838.1"/>
    <property type="molecule type" value="Transcribed_RNA"/>
</dbReference>
<organism evidence="1">
    <name type="scientific">Anguilla anguilla</name>
    <name type="common">European freshwater eel</name>
    <name type="synonym">Muraena anguilla</name>
    <dbReference type="NCBI Taxonomy" id="7936"/>
    <lineage>
        <taxon>Eukaryota</taxon>
        <taxon>Metazoa</taxon>
        <taxon>Chordata</taxon>
        <taxon>Craniata</taxon>
        <taxon>Vertebrata</taxon>
        <taxon>Euteleostomi</taxon>
        <taxon>Actinopterygii</taxon>
        <taxon>Neopterygii</taxon>
        <taxon>Teleostei</taxon>
        <taxon>Anguilliformes</taxon>
        <taxon>Anguillidae</taxon>
        <taxon>Anguilla</taxon>
    </lineage>
</organism>
<name>A0A0E9RX79_ANGAN</name>
<dbReference type="AlphaFoldDB" id="A0A0E9RX79"/>
<sequence>MASGDSTSRLIIIKAQFISAN</sequence>